<feature type="transmembrane region" description="Helical" evidence="1">
    <location>
        <begin position="82"/>
        <end position="99"/>
    </location>
</feature>
<proteinExistence type="predicted"/>
<comment type="caution">
    <text evidence="2">The sequence shown here is derived from an EMBL/GenBank/DDBJ whole genome shotgun (WGS) entry which is preliminary data.</text>
</comment>
<gene>
    <name evidence="2" type="ORF">FHX81_2170</name>
</gene>
<dbReference type="EMBL" id="VFPP01000001">
    <property type="protein sequence ID" value="TQM79859.1"/>
    <property type="molecule type" value="Genomic_DNA"/>
</dbReference>
<sequence length="161" mass="16725">MPSLQWTPRRAVLFLSRAVVAVVVATVLGVLLSSAAAVASFVTARPLLSMAGGLDVLPDVALVFAAGSAFALGLGFVLRNTAGTLVAVFLLMLVLPLVLPNFGNEWLTALARLLPGSGAAFLLIGQVPGMTWTSSVVTLLCWAAGALLLGWLRLSRDDANR</sequence>
<keyword evidence="1" id="KW-0812">Transmembrane</keyword>
<dbReference type="Proteomes" id="UP000316628">
    <property type="component" value="Unassembled WGS sequence"/>
</dbReference>
<evidence type="ECO:0000313" key="3">
    <source>
        <dbReference type="Proteomes" id="UP000316628"/>
    </source>
</evidence>
<accession>A0A543JAM8</accession>
<organism evidence="2 3">
    <name type="scientific">Saccharothrix saharensis</name>
    <dbReference type="NCBI Taxonomy" id="571190"/>
    <lineage>
        <taxon>Bacteria</taxon>
        <taxon>Bacillati</taxon>
        <taxon>Actinomycetota</taxon>
        <taxon>Actinomycetes</taxon>
        <taxon>Pseudonocardiales</taxon>
        <taxon>Pseudonocardiaceae</taxon>
        <taxon>Saccharothrix</taxon>
    </lineage>
</organism>
<dbReference type="AlphaFoldDB" id="A0A543JAM8"/>
<evidence type="ECO:0000256" key="1">
    <source>
        <dbReference type="SAM" id="Phobius"/>
    </source>
</evidence>
<keyword evidence="1" id="KW-1133">Transmembrane helix</keyword>
<keyword evidence="1" id="KW-0472">Membrane</keyword>
<evidence type="ECO:0008006" key="4">
    <source>
        <dbReference type="Google" id="ProtNLM"/>
    </source>
</evidence>
<feature type="transmembrane region" description="Helical" evidence="1">
    <location>
        <begin position="56"/>
        <end position="76"/>
    </location>
</feature>
<reference evidence="2 3" key="1">
    <citation type="submission" date="2019-06" db="EMBL/GenBank/DDBJ databases">
        <title>Sequencing the genomes of 1000 actinobacteria strains.</title>
        <authorList>
            <person name="Klenk H.-P."/>
        </authorList>
    </citation>
    <scope>NUCLEOTIDE SEQUENCE [LARGE SCALE GENOMIC DNA]</scope>
    <source>
        <strain evidence="2 3">DSM 45456</strain>
    </source>
</reference>
<protein>
    <recommendedName>
        <fullName evidence="4">ABC-2 type transport system permease protein</fullName>
    </recommendedName>
</protein>
<evidence type="ECO:0000313" key="2">
    <source>
        <dbReference type="EMBL" id="TQM79859.1"/>
    </source>
</evidence>
<dbReference type="OrthoDB" id="3432393at2"/>
<feature type="transmembrane region" description="Helical" evidence="1">
    <location>
        <begin position="130"/>
        <end position="152"/>
    </location>
</feature>
<dbReference type="RefSeq" id="WP_141977446.1">
    <property type="nucleotide sequence ID" value="NZ_VFPP01000001.1"/>
</dbReference>
<keyword evidence="3" id="KW-1185">Reference proteome</keyword>
<name>A0A543JAM8_9PSEU</name>
<feature type="transmembrane region" description="Helical" evidence="1">
    <location>
        <begin position="20"/>
        <end position="44"/>
    </location>
</feature>